<reference evidence="2 3" key="1">
    <citation type="journal article" date="2015" name="Stand. Genomic Sci.">
        <title>Genomic Encyclopedia of Bacterial and Archaeal Type Strains, Phase III: the genomes of soil and plant-associated and newly described type strains.</title>
        <authorList>
            <person name="Whitman W.B."/>
            <person name="Woyke T."/>
            <person name="Klenk H.P."/>
            <person name="Zhou Y."/>
            <person name="Lilburn T.G."/>
            <person name="Beck B.J."/>
            <person name="De Vos P."/>
            <person name="Vandamme P."/>
            <person name="Eisen J.A."/>
            <person name="Garrity G."/>
            <person name="Hugenholtz P."/>
            <person name="Kyrpides N.C."/>
        </authorList>
    </citation>
    <scope>NUCLEOTIDE SEQUENCE [LARGE SCALE GENOMIC DNA]</scope>
    <source>
        <strain evidence="2 3">A3</strain>
    </source>
</reference>
<dbReference type="InterPro" id="IPR011009">
    <property type="entry name" value="Kinase-like_dom_sf"/>
</dbReference>
<name>A0A4R2I6W3_9GAMM</name>
<protein>
    <recommendedName>
        <fullName evidence="1">Aminoglycoside phosphotransferase domain-containing protein</fullName>
    </recommendedName>
</protein>
<comment type="caution">
    <text evidence="2">The sequence shown here is derived from an EMBL/GenBank/DDBJ whole genome shotgun (WGS) entry which is preliminary data.</text>
</comment>
<keyword evidence="3" id="KW-1185">Reference proteome</keyword>
<proteinExistence type="predicted"/>
<organism evidence="2 3">
    <name type="scientific">Dokdonella fugitiva</name>
    <dbReference type="NCBI Taxonomy" id="328517"/>
    <lineage>
        <taxon>Bacteria</taxon>
        <taxon>Pseudomonadati</taxon>
        <taxon>Pseudomonadota</taxon>
        <taxon>Gammaproteobacteria</taxon>
        <taxon>Lysobacterales</taxon>
        <taxon>Rhodanobacteraceae</taxon>
        <taxon>Dokdonella</taxon>
    </lineage>
</organism>
<sequence length="351" mass="39436">MTRDPRADARRRFAEAALAADASIEPASADASTRSYWRVHSPGAPARILMDAPHDAAELEAWLDVGARLRAAGLHAPEVLAVDRAEGFVLMEDLGTRTYLPELDAHSADRLYGDAFDALLRMQVHVDTSGLPAFDRGRLVTEMELLPEWFLQRHLGYAPECEEWDVIEAAFTFLAHAALEQPRTFMHRDYHSRNLLVCGEAADTHAVGGLHLLTSPGIVDFQGAVAGPITYDLASLLRDCYIEWPQERIAGWVAAYRERLRHAHLIGIEVDGARFRRWFDLVGLQRHVKVLGLFCRLWYRDGKAQYLGDLPLVWRYVAQVAHGYPELAAFVALLERALGERDITRPREPDA</sequence>
<gene>
    <name evidence="2" type="ORF">EV148_107226</name>
</gene>
<dbReference type="Pfam" id="PF01636">
    <property type="entry name" value="APH"/>
    <property type="match status" value="1"/>
</dbReference>
<dbReference type="RefSeq" id="WP_131999182.1">
    <property type="nucleotide sequence ID" value="NZ_JACGXM010000006.1"/>
</dbReference>
<evidence type="ECO:0000313" key="2">
    <source>
        <dbReference type="EMBL" id="TCO38938.1"/>
    </source>
</evidence>
<dbReference type="OrthoDB" id="9809275at2"/>
<dbReference type="InterPro" id="IPR002575">
    <property type="entry name" value="Aminoglycoside_PTrfase"/>
</dbReference>
<evidence type="ECO:0000259" key="1">
    <source>
        <dbReference type="Pfam" id="PF01636"/>
    </source>
</evidence>
<dbReference type="Gene3D" id="3.30.200.20">
    <property type="entry name" value="Phosphorylase Kinase, domain 1"/>
    <property type="match status" value="1"/>
</dbReference>
<dbReference type="Gene3D" id="3.90.1200.10">
    <property type="match status" value="1"/>
</dbReference>
<dbReference type="AlphaFoldDB" id="A0A4R2I6W3"/>
<dbReference type="SUPFAM" id="SSF56112">
    <property type="entry name" value="Protein kinase-like (PK-like)"/>
    <property type="match status" value="1"/>
</dbReference>
<accession>A0A4R2I6W3</accession>
<evidence type="ECO:0000313" key="3">
    <source>
        <dbReference type="Proteomes" id="UP000294862"/>
    </source>
</evidence>
<dbReference type="Proteomes" id="UP000294862">
    <property type="component" value="Unassembled WGS sequence"/>
</dbReference>
<dbReference type="EMBL" id="SLWQ01000007">
    <property type="protein sequence ID" value="TCO38938.1"/>
    <property type="molecule type" value="Genomic_DNA"/>
</dbReference>
<feature type="domain" description="Aminoglycoside phosphotransferase" evidence="1">
    <location>
        <begin position="24"/>
        <end position="258"/>
    </location>
</feature>